<dbReference type="Gene3D" id="3.40.630.30">
    <property type="match status" value="1"/>
</dbReference>
<dbReference type="InterPro" id="IPR052523">
    <property type="entry name" value="Trichothecene_AcTrans"/>
</dbReference>
<dbReference type="PANTHER" id="PTHR42791">
    <property type="entry name" value="GNAT FAMILY ACETYLTRANSFERASE"/>
    <property type="match status" value="1"/>
</dbReference>
<protein>
    <recommendedName>
        <fullName evidence="1">N-acetyltransferase domain-containing protein</fullName>
    </recommendedName>
</protein>
<dbReference type="InterPro" id="IPR000182">
    <property type="entry name" value="GNAT_dom"/>
</dbReference>
<dbReference type="SUPFAM" id="SSF55729">
    <property type="entry name" value="Acyl-CoA N-acyltransferases (Nat)"/>
    <property type="match status" value="1"/>
</dbReference>
<dbReference type="EMBL" id="CP138583">
    <property type="protein sequence ID" value="WPH00491.1"/>
    <property type="molecule type" value="Genomic_DNA"/>
</dbReference>
<gene>
    <name evidence="2" type="ORF">R9X50_00332000</name>
</gene>
<evidence type="ECO:0000259" key="1">
    <source>
        <dbReference type="PROSITE" id="PS51186"/>
    </source>
</evidence>
<dbReference type="InterPro" id="IPR016181">
    <property type="entry name" value="Acyl_CoA_acyltransferase"/>
</dbReference>
<dbReference type="Proteomes" id="UP001303373">
    <property type="component" value="Chromosome 4"/>
</dbReference>
<dbReference type="PANTHER" id="PTHR42791:SF14">
    <property type="entry name" value="N-ACETYLTRANSFERASE DOMAIN-CONTAINING PROTEIN"/>
    <property type="match status" value="1"/>
</dbReference>
<organism evidence="2 3">
    <name type="scientific">Acrodontium crateriforme</name>
    <dbReference type="NCBI Taxonomy" id="150365"/>
    <lineage>
        <taxon>Eukaryota</taxon>
        <taxon>Fungi</taxon>
        <taxon>Dikarya</taxon>
        <taxon>Ascomycota</taxon>
        <taxon>Pezizomycotina</taxon>
        <taxon>Dothideomycetes</taxon>
        <taxon>Dothideomycetidae</taxon>
        <taxon>Mycosphaerellales</taxon>
        <taxon>Teratosphaeriaceae</taxon>
        <taxon>Acrodontium</taxon>
    </lineage>
</organism>
<evidence type="ECO:0000313" key="2">
    <source>
        <dbReference type="EMBL" id="WPH00491.1"/>
    </source>
</evidence>
<feature type="domain" description="N-acetyltransferase" evidence="1">
    <location>
        <begin position="3"/>
        <end position="222"/>
    </location>
</feature>
<dbReference type="PROSITE" id="PS51186">
    <property type="entry name" value="GNAT"/>
    <property type="match status" value="1"/>
</dbReference>
<name>A0AAQ3M5Y2_9PEZI</name>
<dbReference type="AlphaFoldDB" id="A0AAQ3M5Y2"/>
<keyword evidence="3" id="KW-1185">Reference proteome</keyword>
<dbReference type="GO" id="GO:0016747">
    <property type="term" value="F:acyltransferase activity, transferring groups other than amino-acyl groups"/>
    <property type="evidence" value="ECO:0007669"/>
    <property type="project" value="InterPro"/>
</dbReference>
<accession>A0AAQ3M5Y2</accession>
<proteinExistence type="predicted"/>
<sequence>MELKVEPLQPNELDEWTNVFWDSFEPVEVDMIVPMIYPMGLTPEVFEQLRQRTLITSGGELSLRCFVAKDVANGEIVGISQWRVETDPITSQAEFDKRLENMIAKRIGANPVDGANSLLGAAFIEAAFRCEYEETGGKPYVMLQLLATKPGYGRNGVGSLLLRYGFAKYDSLQLPTYLDAGVNGMPLYKKHGFTVTRVFPFDARNYGGRSEGKHWCMIRPPQTNATDP</sequence>
<reference evidence="2 3" key="1">
    <citation type="submission" date="2023-11" db="EMBL/GenBank/DDBJ databases">
        <title>An acidophilic fungus is an integral part of prey digestion in a carnivorous sundew plant.</title>
        <authorList>
            <person name="Tsai I.J."/>
        </authorList>
    </citation>
    <scope>NUCLEOTIDE SEQUENCE [LARGE SCALE GENOMIC DNA]</scope>
    <source>
        <strain evidence="2">169a</strain>
    </source>
</reference>
<evidence type="ECO:0000313" key="3">
    <source>
        <dbReference type="Proteomes" id="UP001303373"/>
    </source>
</evidence>